<evidence type="ECO:0008006" key="3">
    <source>
        <dbReference type="Google" id="ProtNLM"/>
    </source>
</evidence>
<reference evidence="1" key="2">
    <citation type="journal article" date="2023" name="Plants (Basel)">
        <title>Annotation of the Turnera subulata (Passifloraceae) Draft Genome Reveals the S-Locus Evolved after the Divergence of Turneroideae from Passifloroideae in a Stepwise Manner.</title>
        <authorList>
            <person name="Henning P.M."/>
            <person name="Roalson E.H."/>
            <person name="Mir W."/>
            <person name="McCubbin A.G."/>
            <person name="Shore J.S."/>
        </authorList>
    </citation>
    <scope>NUCLEOTIDE SEQUENCE</scope>
    <source>
        <strain evidence="1">F60SS</strain>
    </source>
</reference>
<dbReference type="EMBL" id="JAKUCV010004167">
    <property type="protein sequence ID" value="KAJ4836289.1"/>
    <property type="molecule type" value="Genomic_DNA"/>
</dbReference>
<name>A0A9Q0FT18_9ROSI</name>
<protein>
    <recommendedName>
        <fullName evidence="3">NADP-dependent oxidoreductase domain-containing protein</fullName>
    </recommendedName>
</protein>
<gene>
    <name evidence="1" type="ORF">Tsubulata_025806</name>
</gene>
<evidence type="ECO:0000313" key="1">
    <source>
        <dbReference type="EMBL" id="KAJ4836289.1"/>
    </source>
</evidence>
<reference evidence="1" key="1">
    <citation type="submission" date="2022-02" db="EMBL/GenBank/DDBJ databases">
        <authorList>
            <person name="Henning P.M."/>
            <person name="McCubbin A.G."/>
            <person name="Shore J.S."/>
        </authorList>
    </citation>
    <scope>NUCLEOTIDE SEQUENCE</scope>
    <source>
        <strain evidence="1">F60SS</strain>
        <tissue evidence="1">Leaves</tissue>
    </source>
</reference>
<sequence length="136" mass="14938">MASEDVKAVSTTIVNLTEEAELASEGVKAPSPAFLSIAKSLVADGVAGGVSILLCVEVNHQAIFNKPWLRQVIGILIVPKFMTMKKRCNDHAPEDVSKALSKSLDDLQLDYVDLYLAHIEQWIEFSSLEVDDNILR</sequence>
<dbReference type="SUPFAM" id="SSF51430">
    <property type="entry name" value="NAD(P)-linked oxidoreductase"/>
    <property type="match status" value="1"/>
</dbReference>
<proteinExistence type="predicted"/>
<dbReference type="AlphaFoldDB" id="A0A9Q0FT18"/>
<comment type="caution">
    <text evidence="1">The sequence shown here is derived from an EMBL/GenBank/DDBJ whole genome shotgun (WGS) entry which is preliminary data.</text>
</comment>
<organism evidence="1 2">
    <name type="scientific">Turnera subulata</name>
    <dbReference type="NCBI Taxonomy" id="218843"/>
    <lineage>
        <taxon>Eukaryota</taxon>
        <taxon>Viridiplantae</taxon>
        <taxon>Streptophyta</taxon>
        <taxon>Embryophyta</taxon>
        <taxon>Tracheophyta</taxon>
        <taxon>Spermatophyta</taxon>
        <taxon>Magnoliopsida</taxon>
        <taxon>eudicotyledons</taxon>
        <taxon>Gunneridae</taxon>
        <taxon>Pentapetalae</taxon>
        <taxon>rosids</taxon>
        <taxon>fabids</taxon>
        <taxon>Malpighiales</taxon>
        <taxon>Passifloraceae</taxon>
        <taxon>Turnera</taxon>
    </lineage>
</organism>
<keyword evidence="2" id="KW-1185">Reference proteome</keyword>
<dbReference type="Gene3D" id="3.20.20.100">
    <property type="entry name" value="NADP-dependent oxidoreductase domain"/>
    <property type="match status" value="1"/>
</dbReference>
<dbReference type="OrthoDB" id="1705725at2759"/>
<evidence type="ECO:0000313" key="2">
    <source>
        <dbReference type="Proteomes" id="UP001141552"/>
    </source>
</evidence>
<dbReference type="Proteomes" id="UP001141552">
    <property type="component" value="Unassembled WGS sequence"/>
</dbReference>
<dbReference type="InterPro" id="IPR036812">
    <property type="entry name" value="NAD(P)_OxRdtase_dom_sf"/>
</dbReference>
<accession>A0A9Q0FT18</accession>